<name>A0A4C1TF22_EUMVA</name>
<accession>A0A4C1TF22</accession>
<dbReference type="AlphaFoldDB" id="A0A4C1TF22"/>
<keyword evidence="2" id="KW-1185">Reference proteome</keyword>
<gene>
    <name evidence="1" type="ORF">EVAR_71573_1</name>
</gene>
<evidence type="ECO:0000313" key="1">
    <source>
        <dbReference type="EMBL" id="GBP11901.1"/>
    </source>
</evidence>
<proteinExistence type="predicted"/>
<sequence length="74" mass="8278">MLSYDIVFPSTFDVPAWCTPRCVIRLSSENVVKCQRSQEIQCSRVEAAVMLRAVVIWLLRASQLGPDGDGFDSD</sequence>
<comment type="caution">
    <text evidence="1">The sequence shown here is derived from an EMBL/GenBank/DDBJ whole genome shotgun (WGS) entry which is preliminary data.</text>
</comment>
<evidence type="ECO:0000313" key="2">
    <source>
        <dbReference type="Proteomes" id="UP000299102"/>
    </source>
</evidence>
<dbReference type="Proteomes" id="UP000299102">
    <property type="component" value="Unassembled WGS sequence"/>
</dbReference>
<protein>
    <submittedName>
        <fullName evidence="1">Uncharacterized protein</fullName>
    </submittedName>
</protein>
<organism evidence="1 2">
    <name type="scientific">Eumeta variegata</name>
    <name type="common">Bagworm moth</name>
    <name type="synonym">Eumeta japonica</name>
    <dbReference type="NCBI Taxonomy" id="151549"/>
    <lineage>
        <taxon>Eukaryota</taxon>
        <taxon>Metazoa</taxon>
        <taxon>Ecdysozoa</taxon>
        <taxon>Arthropoda</taxon>
        <taxon>Hexapoda</taxon>
        <taxon>Insecta</taxon>
        <taxon>Pterygota</taxon>
        <taxon>Neoptera</taxon>
        <taxon>Endopterygota</taxon>
        <taxon>Lepidoptera</taxon>
        <taxon>Glossata</taxon>
        <taxon>Ditrysia</taxon>
        <taxon>Tineoidea</taxon>
        <taxon>Psychidae</taxon>
        <taxon>Oiketicinae</taxon>
        <taxon>Eumeta</taxon>
    </lineage>
</organism>
<dbReference type="EMBL" id="BGZK01009328">
    <property type="protein sequence ID" value="GBP11901.1"/>
    <property type="molecule type" value="Genomic_DNA"/>
</dbReference>
<reference evidence="1 2" key="1">
    <citation type="journal article" date="2019" name="Commun. Biol.">
        <title>The bagworm genome reveals a unique fibroin gene that provides high tensile strength.</title>
        <authorList>
            <person name="Kono N."/>
            <person name="Nakamura H."/>
            <person name="Ohtoshi R."/>
            <person name="Tomita M."/>
            <person name="Numata K."/>
            <person name="Arakawa K."/>
        </authorList>
    </citation>
    <scope>NUCLEOTIDE SEQUENCE [LARGE SCALE GENOMIC DNA]</scope>
</reference>